<evidence type="ECO:0000313" key="2">
    <source>
        <dbReference type="EMBL" id="VDI12485.1"/>
    </source>
</evidence>
<sequence>MVYSNFEEVIGLAREELTKEAKRGAERAREIGAYGWVKRQGASTDKKFLGNVLVSTLRSNKRKPSRDHDHRSHRRKYVDKKNSYDRPSHSYHQRHHPPKLINGGYFRYNDQRKYSHTENGKNEEKGTSEKYERKSDKDGFPEDKQTMSLSDRLKDREKEGTKEEKSSEHDKTYPKELHKDHKKDFKNKKSRDGKKDREKKTAKERKKKEKSVEEEAQYIHSDEEKVTITCDNSDSDLISEKAYHKDTGQGQLKRNISSKSEEESLLEDIKKRKDSDDDKNPQEKIIEIFGDYLIEKKQKKKKLKHKSHIAKHKHKKRKHKHDKHDKANEDS</sequence>
<feature type="compositionally biased region" description="Basic residues" evidence="1">
    <location>
        <begin position="89"/>
        <end position="98"/>
    </location>
</feature>
<feature type="compositionally biased region" description="Basic residues" evidence="1">
    <location>
        <begin position="59"/>
        <end position="78"/>
    </location>
</feature>
<feature type="region of interest" description="Disordered" evidence="1">
    <location>
        <begin position="297"/>
        <end position="331"/>
    </location>
</feature>
<dbReference type="Proteomes" id="UP000596742">
    <property type="component" value="Unassembled WGS sequence"/>
</dbReference>
<feature type="compositionally biased region" description="Basic and acidic residues" evidence="1">
    <location>
        <begin position="79"/>
        <end position="88"/>
    </location>
</feature>
<feature type="region of interest" description="Disordered" evidence="1">
    <location>
        <begin position="55"/>
        <end position="223"/>
    </location>
</feature>
<reference evidence="2" key="1">
    <citation type="submission" date="2018-11" db="EMBL/GenBank/DDBJ databases">
        <authorList>
            <person name="Alioto T."/>
            <person name="Alioto T."/>
        </authorList>
    </citation>
    <scope>NUCLEOTIDE SEQUENCE</scope>
</reference>
<gene>
    <name evidence="2" type="ORF">MGAL_10B069199</name>
</gene>
<keyword evidence="3" id="KW-1185">Reference proteome</keyword>
<evidence type="ECO:0000256" key="1">
    <source>
        <dbReference type="SAM" id="MobiDB-lite"/>
    </source>
</evidence>
<dbReference type="AlphaFoldDB" id="A0A8B6CYJ4"/>
<dbReference type="EMBL" id="UYJE01002637">
    <property type="protein sequence ID" value="VDI12485.1"/>
    <property type="molecule type" value="Genomic_DNA"/>
</dbReference>
<proteinExistence type="predicted"/>
<name>A0A8B6CYJ4_MYTGA</name>
<feature type="compositionally biased region" description="Basic residues" evidence="1">
    <location>
        <begin position="297"/>
        <end position="323"/>
    </location>
</feature>
<feature type="compositionally biased region" description="Basic and acidic residues" evidence="1">
    <location>
        <begin position="259"/>
        <end position="282"/>
    </location>
</feature>
<organism evidence="2 3">
    <name type="scientific">Mytilus galloprovincialis</name>
    <name type="common">Mediterranean mussel</name>
    <dbReference type="NCBI Taxonomy" id="29158"/>
    <lineage>
        <taxon>Eukaryota</taxon>
        <taxon>Metazoa</taxon>
        <taxon>Spiralia</taxon>
        <taxon>Lophotrochozoa</taxon>
        <taxon>Mollusca</taxon>
        <taxon>Bivalvia</taxon>
        <taxon>Autobranchia</taxon>
        <taxon>Pteriomorphia</taxon>
        <taxon>Mytilida</taxon>
        <taxon>Mytiloidea</taxon>
        <taxon>Mytilidae</taxon>
        <taxon>Mytilinae</taxon>
        <taxon>Mytilus</taxon>
    </lineage>
</organism>
<dbReference type="OrthoDB" id="6352295at2759"/>
<accession>A0A8B6CYJ4</accession>
<evidence type="ECO:0000313" key="3">
    <source>
        <dbReference type="Proteomes" id="UP000596742"/>
    </source>
</evidence>
<feature type="compositionally biased region" description="Basic and acidic residues" evidence="1">
    <location>
        <begin position="109"/>
        <end position="183"/>
    </location>
</feature>
<comment type="caution">
    <text evidence="2">The sequence shown here is derived from an EMBL/GenBank/DDBJ whole genome shotgun (WGS) entry which is preliminary data.</text>
</comment>
<feature type="region of interest" description="Disordered" evidence="1">
    <location>
        <begin position="242"/>
        <end position="282"/>
    </location>
</feature>
<protein>
    <submittedName>
        <fullName evidence="2">Uncharacterized protein</fullName>
    </submittedName>
</protein>